<keyword evidence="4 9" id="KW-0560">Oxidoreductase</keyword>
<evidence type="ECO:0000256" key="6">
    <source>
        <dbReference type="PIRSR" id="PIRSR000138-1"/>
    </source>
</evidence>
<evidence type="ECO:0000256" key="7">
    <source>
        <dbReference type="PIRSR" id="PIRSR000138-2"/>
    </source>
</evidence>
<comment type="cofactor">
    <cofactor evidence="1">
        <name>FMN</name>
        <dbReference type="ChEBI" id="CHEBI:58210"/>
    </cofactor>
</comment>
<evidence type="ECO:0000256" key="4">
    <source>
        <dbReference type="ARBA" id="ARBA00023002"/>
    </source>
</evidence>
<dbReference type="Gene3D" id="3.20.20.70">
    <property type="entry name" value="Aldolase class I"/>
    <property type="match status" value="1"/>
</dbReference>
<evidence type="ECO:0000256" key="5">
    <source>
        <dbReference type="ARBA" id="ARBA00024042"/>
    </source>
</evidence>
<evidence type="ECO:0000256" key="2">
    <source>
        <dbReference type="ARBA" id="ARBA00022630"/>
    </source>
</evidence>
<feature type="binding site" evidence="7">
    <location>
        <begin position="336"/>
        <end position="337"/>
    </location>
    <ligand>
        <name>FMN</name>
        <dbReference type="ChEBI" id="CHEBI:58210"/>
    </ligand>
</feature>
<dbReference type="PIRSF" id="PIRSF000138">
    <property type="entry name" value="Al-hdrx_acd_dh"/>
    <property type="match status" value="1"/>
</dbReference>
<feature type="binding site" evidence="7">
    <location>
        <position position="170"/>
    </location>
    <ligand>
        <name>glyoxylate</name>
        <dbReference type="ChEBI" id="CHEBI:36655"/>
    </ligand>
</feature>
<gene>
    <name evidence="9" type="ORF">Q9313_23570</name>
</gene>
<feature type="binding site" evidence="7">
    <location>
        <position position="112"/>
    </location>
    <ligand>
        <name>FMN</name>
        <dbReference type="ChEBI" id="CHEBI:58210"/>
    </ligand>
</feature>
<feature type="binding site" evidence="7">
    <location>
        <position position="280"/>
    </location>
    <ligand>
        <name>FMN</name>
        <dbReference type="ChEBI" id="CHEBI:58210"/>
    </ligand>
</feature>
<dbReference type="GO" id="GO:0016491">
    <property type="term" value="F:oxidoreductase activity"/>
    <property type="evidence" value="ECO:0007669"/>
    <property type="project" value="UniProtKB-KW"/>
</dbReference>
<dbReference type="PROSITE" id="PS00557">
    <property type="entry name" value="FMN_HYDROXY_ACID_DH_1"/>
    <property type="match status" value="1"/>
</dbReference>
<dbReference type="AlphaFoldDB" id="A0AA50CSA3"/>
<keyword evidence="2 7" id="KW-0285">Flavoprotein</keyword>
<feature type="binding site" evidence="7">
    <location>
        <position position="161"/>
    </location>
    <ligand>
        <name>FMN</name>
        <dbReference type="ChEBI" id="CHEBI:58210"/>
    </ligand>
</feature>
<dbReference type="Pfam" id="PF01070">
    <property type="entry name" value="FMN_dh"/>
    <property type="match status" value="1"/>
</dbReference>
<evidence type="ECO:0000313" key="9">
    <source>
        <dbReference type="EMBL" id="WLR99744.1"/>
    </source>
</evidence>
<feature type="binding site" evidence="7">
    <location>
        <begin position="313"/>
        <end position="317"/>
    </location>
    <ligand>
        <name>FMN</name>
        <dbReference type="ChEBI" id="CHEBI:58210"/>
    </ligand>
</feature>
<feature type="binding site" evidence="7">
    <location>
        <begin position="83"/>
        <end position="85"/>
    </location>
    <ligand>
        <name>FMN</name>
        <dbReference type="ChEBI" id="CHEBI:58210"/>
    </ligand>
</feature>
<dbReference type="EMBL" id="CP132303">
    <property type="protein sequence ID" value="WLR99744.1"/>
    <property type="molecule type" value="Genomic_DNA"/>
</dbReference>
<dbReference type="RefSeq" id="WP_306039044.1">
    <property type="nucleotide sequence ID" value="NZ_CP132303.1"/>
</dbReference>
<dbReference type="InterPro" id="IPR008259">
    <property type="entry name" value="FMN_hydac_DH_AS"/>
</dbReference>
<evidence type="ECO:0000256" key="1">
    <source>
        <dbReference type="ARBA" id="ARBA00001917"/>
    </source>
</evidence>
<accession>A0AA50CSA3</accession>
<feature type="binding site" evidence="7">
    <location>
        <position position="258"/>
    </location>
    <ligand>
        <name>FMN</name>
        <dbReference type="ChEBI" id="CHEBI:58210"/>
    </ligand>
</feature>
<feature type="domain" description="FMN hydroxy acid dehydrogenase" evidence="8">
    <location>
        <begin position="4"/>
        <end position="387"/>
    </location>
</feature>
<protein>
    <submittedName>
        <fullName evidence="9">Alpha-hydroxy acid oxidase</fullName>
        <ecNumber evidence="9">1.-.-.-</ecNumber>
    </submittedName>
</protein>
<dbReference type="CDD" id="cd02809">
    <property type="entry name" value="alpha_hydroxyacid_oxid_FMN"/>
    <property type="match status" value="1"/>
</dbReference>
<dbReference type="Proteomes" id="UP001234585">
    <property type="component" value="Plasmid unnamed1"/>
</dbReference>
<evidence type="ECO:0000259" key="8">
    <source>
        <dbReference type="PROSITE" id="PS51349"/>
    </source>
</evidence>
<organism evidence="9 10">
    <name type="scientific">Shinella sumterensis</name>
    <dbReference type="NCBI Taxonomy" id="1967501"/>
    <lineage>
        <taxon>Bacteria</taxon>
        <taxon>Pseudomonadati</taxon>
        <taxon>Pseudomonadota</taxon>
        <taxon>Alphaproteobacteria</taxon>
        <taxon>Hyphomicrobiales</taxon>
        <taxon>Rhizobiaceae</taxon>
        <taxon>Shinella</taxon>
    </lineage>
</organism>
<name>A0AA50CSA3_9HYPH</name>
<dbReference type="InterPro" id="IPR013785">
    <property type="entry name" value="Aldolase_TIM"/>
</dbReference>
<dbReference type="SUPFAM" id="SSF51395">
    <property type="entry name" value="FMN-linked oxidoreductases"/>
    <property type="match status" value="1"/>
</dbReference>
<feature type="binding site" evidence="7">
    <location>
        <position position="135"/>
    </location>
    <ligand>
        <name>glyoxylate</name>
        <dbReference type="ChEBI" id="CHEBI:36655"/>
    </ligand>
</feature>
<dbReference type="InterPro" id="IPR037396">
    <property type="entry name" value="FMN_HAD"/>
</dbReference>
<dbReference type="PANTHER" id="PTHR10578">
    <property type="entry name" value="S -2-HYDROXY-ACID OXIDASE-RELATED"/>
    <property type="match status" value="1"/>
</dbReference>
<dbReference type="PROSITE" id="PS51349">
    <property type="entry name" value="FMN_HYDROXY_ACID_DH_2"/>
    <property type="match status" value="1"/>
</dbReference>
<dbReference type="GO" id="GO:0005886">
    <property type="term" value="C:plasma membrane"/>
    <property type="evidence" value="ECO:0007669"/>
    <property type="project" value="TreeGrafter"/>
</dbReference>
<dbReference type="EC" id="1.-.-.-" evidence="9"/>
<evidence type="ECO:0000313" key="10">
    <source>
        <dbReference type="Proteomes" id="UP001234585"/>
    </source>
</evidence>
<feature type="binding site" evidence="7">
    <location>
        <position position="282"/>
    </location>
    <ligand>
        <name>glyoxylate</name>
        <dbReference type="ChEBI" id="CHEBI:36655"/>
    </ligand>
</feature>
<evidence type="ECO:0000256" key="3">
    <source>
        <dbReference type="ARBA" id="ARBA00022643"/>
    </source>
</evidence>
<geneLocation type="plasmid" evidence="9 10">
    <name>unnamed1</name>
</geneLocation>
<dbReference type="GO" id="GO:0010181">
    <property type="term" value="F:FMN binding"/>
    <property type="evidence" value="ECO:0007669"/>
    <property type="project" value="InterPro"/>
</dbReference>
<comment type="similarity">
    <text evidence="5">Belongs to the FMN-dependent alpha-hydroxy acid dehydrogenase family.</text>
</comment>
<dbReference type="PANTHER" id="PTHR10578:SF107">
    <property type="entry name" value="2-HYDROXYACID OXIDASE 1"/>
    <property type="match status" value="1"/>
</dbReference>
<feature type="binding site" evidence="7">
    <location>
        <position position="285"/>
    </location>
    <ligand>
        <name>glyoxylate</name>
        <dbReference type="ChEBI" id="CHEBI:36655"/>
    </ligand>
</feature>
<feature type="active site" description="Proton acceptor" evidence="6">
    <location>
        <position position="282"/>
    </location>
</feature>
<dbReference type="InterPro" id="IPR012133">
    <property type="entry name" value="Alpha-hydoxy_acid_DH_FMN"/>
</dbReference>
<keyword evidence="3 7" id="KW-0288">FMN</keyword>
<dbReference type="InterPro" id="IPR000262">
    <property type="entry name" value="FMN-dep_DH"/>
</dbReference>
<keyword evidence="10" id="KW-1185">Reference proteome</keyword>
<feature type="binding site" evidence="7">
    <location>
        <position position="133"/>
    </location>
    <ligand>
        <name>FMN</name>
        <dbReference type="ChEBI" id="CHEBI:58210"/>
    </ligand>
</feature>
<sequence>MAGSSLDKIVNTDDLEQAAQRYLPRMLYDWIAGGAGDERGLSDNRAAFDRFRFMPRYLRDVATCSISKTVLGRRFAGPLGIAPMGYSGLFRPQAELFFAETAKRFDVPYIMSGVSVSSMEAAAPVAGENLWYQIYTTADDAINRDMIRRAEDCGCGALVMTVDIPVAAKRERDIRNIIDIPPKFTPKAILDGLLHPAWTLRYLLAGGLPVMENWAPYLPKGASGLDVAKFSLEHGYALQTWDHLRQFRQLWPRALVIKGILHPEDAHMAREAGADAIIVSNHGGRQFDRAINSIDCLPAIREAVGADFPVMFDGGVRRGSDVLALLCCGVDYVFAGRPFLYGAAGFGQGGVDRAMEIFTDELSGLMRQLGCLDVEHDDLKTFMHDAMDQARRYPRGE</sequence>
<proteinExistence type="inferred from homology"/>
<reference evidence="9 10" key="1">
    <citation type="submission" date="2023-08" db="EMBL/GenBank/DDBJ databases">
        <title>Pathogen: clinical or host-associated sample.</title>
        <authorList>
            <person name="Hergert J."/>
            <person name="Casey R."/>
            <person name="Wagner J."/>
            <person name="Young E.L."/>
            <person name="Oakeson K.F."/>
        </authorList>
    </citation>
    <scope>NUCLEOTIDE SEQUENCE [LARGE SCALE GENOMIC DNA]</scope>
    <source>
        <strain evidence="9 10">1760953</strain>
        <plasmid evidence="9 10">unnamed1</plasmid>
    </source>
</reference>
<keyword evidence="9" id="KW-0614">Plasmid</keyword>